<dbReference type="Proteomes" id="UP000807785">
    <property type="component" value="Unassembled WGS sequence"/>
</dbReference>
<dbReference type="EMBL" id="JADJEV010000003">
    <property type="protein sequence ID" value="MBK6973178.1"/>
    <property type="molecule type" value="Genomic_DNA"/>
</dbReference>
<sequence>MLVISGTVVDGKVVVEDLSLPEGTAVTILARGDEAVVKLSPQEEGELLAALDEADREEGVSAEEFFARLRRFG</sequence>
<dbReference type="AlphaFoldDB" id="A0A9D7HLZ6"/>
<reference evidence="2" key="1">
    <citation type="journal article" date="2021" name="Nat. Commun.">
        <title>Connecting structure to function with the recovery of over 1000 high-quality metagenome-assembled genomes from activated sludge using long-read sequencing.</title>
        <authorList>
            <person name="Singleton C.M."/>
            <person name="Petriglieri F."/>
            <person name="Kristensen J.M."/>
            <person name="Kirkegaard R.H."/>
            <person name="Michaelsen T.Y."/>
            <person name="Andersen M.H."/>
            <person name="Kondrotaite Z."/>
            <person name="Karst S.M."/>
            <person name="Dueholm M.S."/>
            <person name="Nielsen P.H."/>
            <person name="Albertsen M."/>
        </authorList>
    </citation>
    <scope>NUCLEOTIDE SEQUENCE [LARGE SCALE GENOMIC DNA]</scope>
</reference>
<evidence type="ECO:0000313" key="1">
    <source>
        <dbReference type="EMBL" id="MBK6973178.1"/>
    </source>
</evidence>
<accession>A0A9D7HLZ6</accession>
<organism evidence="1 2">
    <name type="scientific">Candidatus Methylophosphatis roskildensis</name>
    <dbReference type="NCBI Taxonomy" id="2899263"/>
    <lineage>
        <taxon>Bacteria</taxon>
        <taxon>Pseudomonadati</taxon>
        <taxon>Pseudomonadota</taxon>
        <taxon>Betaproteobacteria</taxon>
        <taxon>Nitrosomonadales</taxon>
        <taxon>Sterolibacteriaceae</taxon>
        <taxon>Candidatus Methylophosphatis</taxon>
    </lineage>
</organism>
<evidence type="ECO:0000313" key="2">
    <source>
        <dbReference type="Proteomes" id="UP000807785"/>
    </source>
</evidence>
<protein>
    <submittedName>
        <fullName evidence="1">Uncharacterized protein</fullName>
    </submittedName>
</protein>
<proteinExistence type="predicted"/>
<gene>
    <name evidence="1" type="ORF">IPH26_09600</name>
</gene>
<name>A0A9D7HLZ6_9PROT</name>
<comment type="caution">
    <text evidence="1">The sequence shown here is derived from an EMBL/GenBank/DDBJ whole genome shotgun (WGS) entry which is preliminary data.</text>
</comment>